<accession>A0A0Y0PJG1</accession>
<evidence type="ECO:0000313" key="2">
    <source>
        <dbReference type="EMBL" id="AMB60012.1"/>
    </source>
</evidence>
<dbReference type="InterPro" id="IPR006076">
    <property type="entry name" value="FAD-dep_OxRdtase"/>
</dbReference>
<proteinExistence type="predicted"/>
<feature type="domain" description="FAD dependent oxidoreductase" evidence="1">
    <location>
        <begin position="39"/>
        <end position="402"/>
    </location>
</feature>
<keyword evidence="3" id="KW-1185">Reference proteome</keyword>
<dbReference type="OrthoDB" id="9805852at2"/>
<dbReference type="GO" id="GO:0005737">
    <property type="term" value="C:cytoplasm"/>
    <property type="evidence" value="ECO:0007669"/>
    <property type="project" value="TreeGrafter"/>
</dbReference>
<dbReference type="Gene3D" id="3.50.50.60">
    <property type="entry name" value="FAD/NAD(P)-binding domain"/>
    <property type="match status" value="1"/>
</dbReference>
<gene>
    <name evidence="2" type="ORF">AWU67_15380</name>
</gene>
<evidence type="ECO:0000259" key="1">
    <source>
        <dbReference type="Pfam" id="PF01266"/>
    </source>
</evidence>
<reference evidence="2 3" key="1">
    <citation type="journal article" date="2016" name="J. Biotechnol.">
        <title>First complete genome sequence of a species in the genus Microterricola, an extremophilic cold active enzyme producing bacterial strain ERGS5:02 isolated from Sikkim Himalaya.</title>
        <authorList>
            <person name="Himanshu"/>
            <person name="Swarnkar M.K."/>
            <person name="Singh D."/>
            <person name="Kumar R."/>
        </authorList>
    </citation>
    <scope>NUCLEOTIDE SEQUENCE [LARGE SCALE GENOMIC DNA]</scope>
    <source>
        <strain evidence="2 3">ERGS5:02</strain>
    </source>
</reference>
<reference evidence="3" key="2">
    <citation type="submission" date="2016-01" db="EMBL/GenBank/DDBJ databases">
        <title>First complete genome sequence of a species in the genus Microterricola, an extremophilic cold active enzyme producing strain ERGS5:02 isolated from Sikkim Himalaya.</title>
        <authorList>
            <person name="Kumar R."/>
            <person name="Singh D."/>
            <person name="Swarnkar M.K."/>
        </authorList>
    </citation>
    <scope>NUCLEOTIDE SEQUENCE [LARGE SCALE GENOMIC DNA]</scope>
    <source>
        <strain evidence="3">ERGS5:02</strain>
    </source>
</reference>
<dbReference type="Pfam" id="PF01266">
    <property type="entry name" value="DAO"/>
    <property type="match status" value="1"/>
</dbReference>
<dbReference type="PANTHER" id="PTHR13847">
    <property type="entry name" value="SARCOSINE DEHYDROGENASE-RELATED"/>
    <property type="match status" value="1"/>
</dbReference>
<sequence>MSVSTRASALTAAAATPFWIDTAEEPERLPALSGRCDADLLVVGGGYTGLWTAILAKEEDPSARVVLLESGSVGHAASGRNGGFCSPSLTHGLANGLERWPDEIDQLVRIGAENLQEIEAAVGRYGIDADFTLSGKVAFARTAWEAAGLQAAAAASTAHGEPAHYIPAAEVANWTTSDAYIGGMHSPNYALINPYKLVLGLRRVCLELGVQIFEGSPVDALDARGRGAVIARTAGGEVHAHKVALATNAFQPLLRRLSLRTIPVYDYAIVTEPLTDADLAAIGWTGDYGLTDAGNQFHYYRKTADNRILWGGYDAIYHYGSARGEELTQRQETFDKLAAQFHETYPQLAHVTFTHQWGGIVDSSTRFCLTAGVAKRGRVAYALGFTGLGVSATHFAGRVMLDLLAGRRTERTELAMIKRPSIPFPPEPVRYIGVQLTRWSMAREDATGKRNLWLRLMDALGLGFDS</sequence>
<dbReference type="EMBL" id="CP014145">
    <property type="protein sequence ID" value="AMB60012.1"/>
    <property type="molecule type" value="Genomic_DNA"/>
</dbReference>
<dbReference type="Proteomes" id="UP000058305">
    <property type="component" value="Chromosome"/>
</dbReference>
<dbReference type="RefSeq" id="WP_067231070.1">
    <property type="nucleotide sequence ID" value="NZ_CP014145.1"/>
</dbReference>
<dbReference type="InterPro" id="IPR036188">
    <property type="entry name" value="FAD/NAD-bd_sf"/>
</dbReference>
<dbReference type="KEGG" id="mvd:AWU67_15380"/>
<dbReference type="SUPFAM" id="SSF51905">
    <property type="entry name" value="FAD/NAD(P)-binding domain"/>
    <property type="match status" value="1"/>
</dbReference>
<dbReference type="PANTHER" id="PTHR13847:SF281">
    <property type="entry name" value="FAD DEPENDENT OXIDOREDUCTASE DOMAIN-CONTAINING PROTEIN"/>
    <property type="match status" value="1"/>
</dbReference>
<organism evidence="2 3">
    <name type="scientific">Microterricola viridarii</name>
    <dbReference type="NCBI Taxonomy" id="412690"/>
    <lineage>
        <taxon>Bacteria</taxon>
        <taxon>Bacillati</taxon>
        <taxon>Actinomycetota</taxon>
        <taxon>Actinomycetes</taxon>
        <taxon>Micrococcales</taxon>
        <taxon>Microbacteriaceae</taxon>
        <taxon>Microterricola</taxon>
    </lineage>
</organism>
<protein>
    <submittedName>
        <fullName evidence="2">FAD-dependent oxidoreductase</fullName>
    </submittedName>
</protein>
<dbReference type="AlphaFoldDB" id="A0A0Y0PJG1"/>
<dbReference type="Gene3D" id="3.30.9.10">
    <property type="entry name" value="D-Amino Acid Oxidase, subunit A, domain 2"/>
    <property type="match status" value="1"/>
</dbReference>
<name>A0A0Y0PJG1_9MICO</name>
<evidence type="ECO:0000313" key="3">
    <source>
        <dbReference type="Proteomes" id="UP000058305"/>
    </source>
</evidence>